<feature type="transmembrane region" description="Helical" evidence="1">
    <location>
        <begin position="7"/>
        <end position="25"/>
    </location>
</feature>
<keyword evidence="1" id="KW-0812">Transmembrane</keyword>
<name>A0A0D1INB8_BACIU</name>
<sequence length="157" mass="17811">MKKSKFILATILSIILLVFLSWFFYTATHQPPILKGHSKDGKWSAVYAPEKDIDLARKDLWAVHIKWEGRSEFLIKKVVFKENNAVEASGQAGDEPKNAKEIAVAIMADPPNTSNDYKVEVTWEENGKTQKDIIQVNKETKRSFVIPNVIKRILSLG</sequence>
<organism evidence="2 3">
    <name type="scientific">Bacillus subtilis</name>
    <dbReference type="NCBI Taxonomy" id="1423"/>
    <lineage>
        <taxon>Bacteria</taxon>
        <taxon>Bacillati</taxon>
        <taxon>Bacillota</taxon>
        <taxon>Bacilli</taxon>
        <taxon>Bacillales</taxon>
        <taxon>Bacillaceae</taxon>
        <taxon>Bacillus</taxon>
    </lineage>
</organism>
<dbReference type="AlphaFoldDB" id="A0A0D1INB8"/>
<accession>A0A0D1INB8</accession>
<comment type="caution">
    <text evidence="2">The sequence shown here is derived from an EMBL/GenBank/DDBJ whole genome shotgun (WGS) entry which is preliminary data.</text>
</comment>
<proteinExistence type="predicted"/>
<evidence type="ECO:0000313" key="3">
    <source>
        <dbReference type="Proteomes" id="UP000032247"/>
    </source>
</evidence>
<evidence type="ECO:0008006" key="4">
    <source>
        <dbReference type="Google" id="ProtNLM"/>
    </source>
</evidence>
<keyword evidence="1" id="KW-0472">Membrane</keyword>
<protein>
    <recommendedName>
        <fullName evidence="4">DUF4944 domain-containing protein</fullName>
    </recommendedName>
</protein>
<dbReference type="EMBL" id="JXBC01000004">
    <property type="protein sequence ID" value="KIU10748.1"/>
    <property type="molecule type" value="Genomic_DNA"/>
</dbReference>
<reference evidence="2 3" key="1">
    <citation type="submission" date="2014-12" db="EMBL/GenBank/DDBJ databases">
        <title>Comparative genome analysis of Bacillus coagulans HM-08, Clostridium butyricum HM-68, Bacillus subtilis HM-66 and Bacillus licheniformis BL-09.</title>
        <authorList>
            <person name="Zhang H."/>
        </authorList>
    </citation>
    <scope>NUCLEOTIDE SEQUENCE [LARGE SCALE GENOMIC DNA]</scope>
    <source>
        <strain evidence="2 3">HM-66</strain>
    </source>
</reference>
<dbReference type="PATRIC" id="fig|1423.173.peg.2860"/>
<dbReference type="Proteomes" id="UP000032247">
    <property type="component" value="Unassembled WGS sequence"/>
</dbReference>
<evidence type="ECO:0000313" key="2">
    <source>
        <dbReference type="EMBL" id="KIU10748.1"/>
    </source>
</evidence>
<gene>
    <name evidence="2" type="ORF">SC09_Contig25orf00582</name>
</gene>
<evidence type="ECO:0000256" key="1">
    <source>
        <dbReference type="SAM" id="Phobius"/>
    </source>
</evidence>
<keyword evidence="1" id="KW-1133">Transmembrane helix</keyword>